<dbReference type="NCBIfam" id="TIGR00162">
    <property type="entry name" value="proteasome assembly chaperone family protein"/>
    <property type="match status" value="1"/>
</dbReference>
<organism evidence="1 2">
    <name type="scientific">Methanorbis furvi</name>
    <dbReference type="NCBI Taxonomy" id="3028299"/>
    <lineage>
        <taxon>Archaea</taxon>
        <taxon>Methanobacteriati</taxon>
        <taxon>Methanobacteriota</taxon>
        <taxon>Stenosarchaea group</taxon>
        <taxon>Methanomicrobia</taxon>
        <taxon>Methanomicrobiales</taxon>
        <taxon>Methanocorpusculaceae</taxon>
        <taxon>Methanorbis</taxon>
    </lineage>
</organism>
<dbReference type="Proteomes" id="UP001273136">
    <property type="component" value="Unassembled WGS sequence"/>
</dbReference>
<protein>
    <recommendedName>
        <fullName evidence="3">Proteasome assembly chaperone family protein</fullName>
    </recommendedName>
</protein>
<dbReference type="PANTHER" id="PTHR35610:SF7">
    <property type="entry name" value="3-ISOPROPYLMALATE DEHYDRATASE"/>
    <property type="match status" value="1"/>
</dbReference>
<dbReference type="AlphaFoldDB" id="A0AAE4MDZ6"/>
<reference evidence="1" key="1">
    <citation type="submission" date="2023-06" db="EMBL/GenBank/DDBJ databases">
        <title>Genome sequence of Methancorpusculaceae sp. Ag1.</title>
        <authorList>
            <person name="Protasov E."/>
            <person name="Platt K."/>
            <person name="Poehlein A."/>
            <person name="Daniel R."/>
            <person name="Brune A."/>
        </authorList>
    </citation>
    <scope>NUCLEOTIDE SEQUENCE</scope>
    <source>
        <strain evidence="1">Ag1</strain>
    </source>
</reference>
<dbReference type="RefSeq" id="WP_338094618.1">
    <property type="nucleotide sequence ID" value="NZ_JAWDKA010000007.1"/>
</dbReference>
<evidence type="ECO:0000313" key="2">
    <source>
        <dbReference type="Proteomes" id="UP001273136"/>
    </source>
</evidence>
<dbReference type="InterPro" id="IPR019151">
    <property type="entry name" value="Proteasome_assmbl_chaperone_2"/>
</dbReference>
<evidence type="ECO:0000313" key="1">
    <source>
        <dbReference type="EMBL" id="MDV0442212.1"/>
    </source>
</evidence>
<accession>A0AAE4MDZ6</accession>
<dbReference type="SUPFAM" id="SSF159659">
    <property type="entry name" value="Cgl1923-like"/>
    <property type="match status" value="1"/>
</dbReference>
<gene>
    <name evidence="1" type="ORF">McpAg1_14420</name>
</gene>
<dbReference type="EMBL" id="JAWDKA010000007">
    <property type="protein sequence ID" value="MDV0442212.1"/>
    <property type="molecule type" value="Genomic_DNA"/>
</dbReference>
<dbReference type="PANTHER" id="PTHR35610">
    <property type="entry name" value="3-ISOPROPYLMALATE DEHYDRATASE-RELATED"/>
    <property type="match status" value="1"/>
</dbReference>
<dbReference type="Gene3D" id="3.40.50.10900">
    <property type="entry name" value="PAC-like subunit"/>
    <property type="match status" value="1"/>
</dbReference>
<dbReference type="InterPro" id="IPR038389">
    <property type="entry name" value="PSMG2_sf"/>
</dbReference>
<comment type="caution">
    <text evidence="1">The sequence shown here is derived from an EMBL/GenBank/DDBJ whole genome shotgun (WGS) entry which is preliminary data.</text>
</comment>
<keyword evidence="2" id="KW-1185">Reference proteome</keyword>
<name>A0AAE4MDZ6_9EURY</name>
<sequence length="253" mass="27041">MEQVNVRWYVEDVSAHSCPVAVAGLPGVGHVGKLVVDHLIRALSAVKVAEITSTLFPPQMYLSEDSVLRLPRNEIFFVPETENHQPLLFLAGDCQSTTPEGHYTLAEAYLRVFDLLGVKRVYTLGGYGVGRMIEHPRVLSALSSSKLKEEVIAAGAVINPEEPVGGIIGAAGLLITLGRLHGMEGIALLGETSGYLVDPVSSTAVLDVLERLVHLHADRTELTDLAEQMMTDLAAAAASAVGPRPPDDLSYIG</sequence>
<dbReference type="InterPro" id="IPR004426">
    <property type="entry name" value="MJ1210-like"/>
</dbReference>
<proteinExistence type="predicted"/>
<dbReference type="Pfam" id="PF09754">
    <property type="entry name" value="PAC2"/>
    <property type="match status" value="1"/>
</dbReference>
<evidence type="ECO:0008006" key="3">
    <source>
        <dbReference type="Google" id="ProtNLM"/>
    </source>
</evidence>